<evidence type="ECO:0000259" key="8">
    <source>
        <dbReference type="PROSITE" id="PS51677"/>
    </source>
</evidence>
<feature type="signal peptide" evidence="7">
    <location>
        <begin position="1"/>
        <end position="17"/>
    </location>
</feature>
<dbReference type="InterPro" id="IPR011330">
    <property type="entry name" value="Glyco_hydro/deAcase_b/a-brl"/>
</dbReference>
<feature type="domain" description="NodB homology" evidence="8">
    <location>
        <begin position="49"/>
        <end position="232"/>
    </location>
</feature>
<evidence type="ECO:0000256" key="1">
    <source>
        <dbReference type="ARBA" id="ARBA00001941"/>
    </source>
</evidence>
<dbReference type="AlphaFoldDB" id="A0A9N9M3U8"/>
<dbReference type="OrthoDB" id="2125469at2759"/>
<dbReference type="InterPro" id="IPR002509">
    <property type="entry name" value="NODB_dom"/>
</dbReference>
<evidence type="ECO:0000313" key="10">
    <source>
        <dbReference type="Proteomes" id="UP000701801"/>
    </source>
</evidence>
<feature type="chain" id="PRO_5040303574" description="NodB homology domain-containing protein" evidence="7">
    <location>
        <begin position="18"/>
        <end position="254"/>
    </location>
</feature>
<dbReference type="PANTHER" id="PTHR46471">
    <property type="entry name" value="CHITIN DEACETYLASE"/>
    <property type="match status" value="1"/>
</dbReference>
<evidence type="ECO:0000256" key="3">
    <source>
        <dbReference type="ARBA" id="ARBA00022729"/>
    </source>
</evidence>
<comment type="caution">
    <text evidence="9">The sequence shown here is derived from an EMBL/GenBank/DDBJ whole genome shotgun (WGS) entry which is preliminary data.</text>
</comment>
<evidence type="ECO:0000256" key="5">
    <source>
        <dbReference type="ARBA" id="ARBA00023277"/>
    </source>
</evidence>
<evidence type="ECO:0000313" key="9">
    <source>
        <dbReference type="EMBL" id="CAG8983677.1"/>
    </source>
</evidence>
<dbReference type="EMBL" id="CAJVRM010000733">
    <property type="protein sequence ID" value="CAG8983677.1"/>
    <property type="molecule type" value="Genomic_DNA"/>
</dbReference>
<dbReference type="GO" id="GO:0005975">
    <property type="term" value="P:carbohydrate metabolic process"/>
    <property type="evidence" value="ECO:0007669"/>
    <property type="project" value="InterPro"/>
</dbReference>
<dbReference type="Gene3D" id="3.20.20.370">
    <property type="entry name" value="Glycoside hydrolase/deacetylase"/>
    <property type="match status" value="1"/>
</dbReference>
<keyword evidence="10" id="KW-1185">Reference proteome</keyword>
<dbReference type="GO" id="GO:0016810">
    <property type="term" value="F:hydrolase activity, acting on carbon-nitrogen (but not peptide) bonds"/>
    <property type="evidence" value="ECO:0007669"/>
    <property type="project" value="InterPro"/>
</dbReference>
<evidence type="ECO:0000256" key="2">
    <source>
        <dbReference type="ARBA" id="ARBA00022723"/>
    </source>
</evidence>
<protein>
    <recommendedName>
        <fullName evidence="8">NodB homology domain-containing protein</fullName>
    </recommendedName>
</protein>
<evidence type="ECO:0000256" key="4">
    <source>
        <dbReference type="ARBA" id="ARBA00022801"/>
    </source>
</evidence>
<evidence type="ECO:0000256" key="7">
    <source>
        <dbReference type="SAM" id="SignalP"/>
    </source>
</evidence>
<evidence type="ECO:0000256" key="6">
    <source>
        <dbReference type="ARBA" id="ARBA00023285"/>
    </source>
</evidence>
<dbReference type="PANTHER" id="PTHR46471:SF9">
    <property type="entry name" value="CHITIN DEACETYLASE"/>
    <property type="match status" value="1"/>
</dbReference>
<keyword evidence="6" id="KW-0170">Cobalt</keyword>
<name>A0A9N9M3U8_9HELO</name>
<dbReference type="GO" id="GO:0046872">
    <property type="term" value="F:metal ion binding"/>
    <property type="evidence" value="ECO:0007669"/>
    <property type="project" value="UniProtKB-KW"/>
</dbReference>
<proteinExistence type="predicted"/>
<dbReference type="CDD" id="cd10951">
    <property type="entry name" value="CE4_ClCDA_like"/>
    <property type="match status" value="1"/>
</dbReference>
<keyword evidence="2" id="KW-0479">Metal-binding</keyword>
<reference evidence="9" key="1">
    <citation type="submission" date="2021-07" db="EMBL/GenBank/DDBJ databases">
        <authorList>
            <person name="Durling M."/>
        </authorList>
    </citation>
    <scope>NUCLEOTIDE SEQUENCE</scope>
</reference>
<sequence length="254" mass="26996">MLSTPAILALLLPLTSAHPAALASNSFSILDPRAGPAAGNVIQNCVTPNTIALTFDDGPWQYEKSIVDQLNAAGAKGTFFVTGTLYNCIYSQRAQLKATYDAGHQIASHTWSHADLSTKSAADARLEMTKLETAFANILGVKPTYMRPPNGNSGGQTVSVMQQLGYRIVKWDIDSGDWNKESPASSEGKFSSSSSASHIPLMHETVQTTSTTLLPWVLNWAKSKRLKMITVAECLGDAGGAYTSPAPTTGATTC</sequence>
<dbReference type="PROSITE" id="PS51677">
    <property type="entry name" value="NODB"/>
    <property type="match status" value="1"/>
</dbReference>
<keyword evidence="3 7" id="KW-0732">Signal</keyword>
<accession>A0A9N9M3U8</accession>
<organism evidence="9 10">
    <name type="scientific">Hymenoscyphus albidus</name>
    <dbReference type="NCBI Taxonomy" id="595503"/>
    <lineage>
        <taxon>Eukaryota</taxon>
        <taxon>Fungi</taxon>
        <taxon>Dikarya</taxon>
        <taxon>Ascomycota</taxon>
        <taxon>Pezizomycotina</taxon>
        <taxon>Leotiomycetes</taxon>
        <taxon>Helotiales</taxon>
        <taxon>Helotiaceae</taxon>
        <taxon>Hymenoscyphus</taxon>
    </lineage>
</organism>
<dbReference type="Proteomes" id="UP000701801">
    <property type="component" value="Unassembled WGS sequence"/>
</dbReference>
<keyword evidence="4" id="KW-0378">Hydrolase</keyword>
<gene>
    <name evidence="9" type="ORF">HYALB_00004109</name>
</gene>
<comment type="cofactor">
    <cofactor evidence="1">
        <name>Co(2+)</name>
        <dbReference type="ChEBI" id="CHEBI:48828"/>
    </cofactor>
</comment>
<keyword evidence="5" id="KW-0119">Carbohydrate metabolism</keyword>
<dbReference type="Pfam" id="PF01522">
    <property type="entry name" value="Polysacc_deac_1"/>
    <property type="match status" value="1"/>
</dbReference>
<dbReference type="SUPFAM" id="SSF88713">
    <property type="entry name" value="Glycoside hydrolase/deacetylase"/>
    <property type="match status" value="1"/>
</dbReference>